<dbReference type="Pfam" id="PF00501">
    <property type="entry name" value="AMP-binding"/>
    <property type="match status" value="1"/>
</dbReference>
<evidence type="ECO:0000256" key="2">
    <source>
        <dbReference type="ARBA" id="ARBA00022840"/>
    </source>
</evidence>
<dbReference type="Proteomes" id="UP000030664">
    <property type="component" value="Unassembled WGS sequence"/>
</dbReference>
<dbReference type="AlphaFoldDB" id="A0A0B0DF23"/>
<dbReference type="STRING" id="223184.AS25_02855"/>
<evidence type="ECO:0000313" key="4">
    <source>
        <dbReference type="EMBL" id="KHE74782.1"/>
    </source>
</evidence>
<dbReference type="PANTHER" id="PTHR43272:SF33">
    <property type="entry name" value="AMP-BINDING DOMAIN-CONTAINING PROTEIN-RELATED"/>
    <property type="match status" value="1"/>
</dbReference>
<evidence type="ECO:0000259" key="3">
    <source>
        <dbReference type="Pfam" id="PF00501"/>
    </source>
</evidence>
<dbReference type="GO" id="GO:0004467">
    <property type="term" value="F:long-chain fatty acid-CoA ligase activity"/>
    <property type="evidence" value="ECO:0007669"/>
    <property type="project" value="TreeGrafter"/>
</dbReference>
<dbReference type="Pfam" id="PF23562">
    <property type="entry name" value="AMP-binding_C_3"/>
    <property type="match status" value="1"/>
</dbReference>
<dbReference type="InterPro" id="IPR000873">
    <property type="entry name" value="AMP-dep_synth/lig_dom"/>
</dbReference>
<dbReference type="PANTHER" id="PTHR43272">
    <property type="entry name" value="LONG-CHAIN-FATTY-ACID--COA LIGASE"/>
    <property type="match status" value="1"/>
</dbReference>
<dbReference type="SUPFAM" id="SSF56801">
    <property type="entry name" value="Acetyl-CoA synthetase-like"/>
    <property type="match status" value="1"/>
</dbReference>
<dbReference type="CDD" id="cd05907">
    <property type="entry name" value="VL_LC_FACS_like"/>
    <property type="match status" value="1"/>
</dbReference>
<proteinExistence type="predicted"/>
<sequence>MRRVSAPAIVDPLPYPGIAHILAERAEQKPDTVLYTVLAEGRERDVTARQFRDEVVALARGIAAKGIRPGERVGLLSRTRYEWTLVDFALWWVGAVPVPVYDTSSPEQIAHIMSDSQAVAIFVETDELAERVQAATGITEFAAAQRICVFDTASGENSLEAMIAGGADRTDLGTPYDGVTLDDVATLIYTSGTTGAPKGCELTHRNFVSCSQNTIPVAGDVMAEGSRTLMFLPLAHVFARFVEVTSLDAGITLAHTPDVSHLMEDLARFKPTFILAVPRVFEKILVGARFKAQAGSPVKKLIFERAVATAVAWSRAAVKGPVPPLLEARHRLYDKLVYSTLRQAMGGDVRYAVSGGASLGDYLAHFFNGIGVYVVEGYGLTETTAPIAANFPSLNRLGTVGHPIPGNEVAIAADGEILVRGANVFERYHGLPDKTAEAFFDGWFATGDLGHLDDEGLLTVTGRKKEIIVTAGGKNVIPNQLEDPIRASATVGQIMVVGDDRPFVAALITLDPETLPKVLPGLGLDPDMDVARAAREEAVIDHVQKIVDHANAKVSRAEGIKAFRILDRDLTIEDGHLTPSMKLKRAKVAQDYAREIEDIYSH</sequence>
<dbReference type="EMBL" id="JROM01000016">
    <property type="protein sequence ID" value="KHE74782.1"/>
    <property type="molecule type" value="Genomic_DNA"/>
</dbReference>
<dbReference type="Gene3D" id="3.40.50.12780">
    <property type="entry name" value="N-terminal domain of ligase-like"/>
    <property type="match status" value="1"/>
</dbReference>
<evidence type="ECO:0000313" key="5">
    <source>
        <dbReference type="Proteomes" id="UP000030664"/>
    </source>
</evidence>
<evidence type="ECO:0000256" key="1">
    <source>
        <dbReference type="ARBA" id="ARBA00022741"/>
    </source>
</evidence>
<name>A0A0B0DF23_9MICC</name>
<accession>A0A0B0DF23</accession>
<organism evidence="4 5">
    <name type="scientific">Kocuria marina</name>
    <dbReference type="NCBI Taxonomy" id="223184"/>
    <lineage>
        <taxon>Bacteria</taxon>
        <taxon>Bacillati</taxon>
        <taxon>Actinomycetota</taxon>
        <taxon>Actinomycetes</taxon>
        <taxon>Micrococcales</taxon>
        <taxon>Micrococcaceae</taxon>
        <taxon>Kocuria</taxon>
    </lineage>
</organism>
<keyword evidence="2" id="KW-0067">ATP-binding</keyword>
<comment type="caution">
    <text evidence="4">The sequence shown here is derived from an EMBL/GenBank/DDBJ whole genome shotgun (WGS) entry which is preliminary data.</text>
</comment>
<dbReference type="eggNOG" id="COG1022">
    <property type="taxonomic scope" value="Bacteria"/>
</dbReference>
<dbReference type="PROSITE" id="PS00455">
    <property type="entry name" value="AMP_BINDING"/>
    <property type="match status" value="1"/>
</dbReference>
<gene>
    <name evidence="4" type="ORF">AS25_02855</name>
</gene>
<keyword evidence="1" id="KW-0547">Nucleotide-binding</keyword>
<protein>
    <submittedName>
        <fullName evidence="4">Long-chain fatty acid--CoA ligase</fullName>
    </submittedName>
</protein>
<dbReference type="GO" id="GO:0016020">
    <property type="term" value="C:membrane"/>
    <property type="evidence" value="ECO:0007669"/>
    <property type="project" value="TreeGrafter"/>
</dbReference>
<reference evidence="4 5" key="1">
    <citation type="submission" date="2014-09" db="EMBL/GenBank/DDBJ databases">
        <title>High-quality draft genome sequence of Kocuria marina SO9-6, an actinobacterium isolated from a copper mine.</title>
        <authorList>
            <person name="Castro D.B."/>
            <person name="Pereira L.B."/>
            <person name="Silva M.V."/>
            <person name="Silva B.P."/>
            <person name="Zanardi B.R."/>
            <person name="Carlos C."/>
            <person name="Belgini D.R."/>
            <person name="Limache E.G."/>
            <person name="Lacerda G.V."/>
            <person name="Nery M.B."/>
            <person name="Gomes M.B."/>
            <person name="Souza S."/>
            <person name="Silva T.M."/>
            <person name="Rodrigues V.D."/>
            <person name="Paulino L.C."/>
            <person name="Vicentini R."/>
            <person name="Ferraz L.F."/>
            <person name="Ottoboni L.M."/>
        </authorList>
    </citation>
    <scope>NUCLEOTIDE SEQUENCE [LARGE SCALE GENOMIC DNA]</scope>
    <source>
        <strain evidence="4 5">SO9-6</strain>
    </source>
</reference>
<feature type="domain" description="AMP-dependent synthetase/ligase" evidence="3">
    <location>
        <begin position="23"/>
        <end position="429"/>
    </location>
</feature>
<dbReference type="InterPro" id="IPR042099">
    <property type="entry name" value="ANL_N_sf"/>
</dbReference>
<dbReference type="GO" id="GO:0005524">
    <property type="term" value="F:ATP binding"/>
    <property type="evidence" value="ECO:0007669"/>
    <property type="project" value="UniProtKB-KW"/>
</dbReference>
<keyword evidence="4" id="KW-0436">Ligase</keyword>
<dbReference type="RefSeq" id="WP_035961175.1">
    <property type="nucleotide sequence ID" value="NZ_JROM01000016.1"/>
</dbReference>
<dbReference type="InterPro" id="IPR020845">
    <property type="entry name" value="AMP-binding_CS"/>
</dbReference>